<reference evidence="2 3" key="1">
    <citation type="submission" date="2019-03" db="EMBL/GenBank/DDBJ databases">
        <authorList>
            <person name="Zhang S."/>
        </authorList>
    </citation>
    <scope>NUCLEOTIDE SEQUENCE [LARGE SCALE GENOMIC DNA]</scope>
    <source>
        <strain evidence="2 3">S4J41</strain>
    </source>
</reference>
<dbReference type="InterPro" id="IPR036388">
    <property type="entry name" value="WH-like_DNA-bd_sf"/>
</dbReference>
<protein>
    <submittedName>
        <fullName evidence="2">MarR family transcriptional regulator</fullName>
    </submittedName>
</protein>
<gene>
    <name evidence="2" type="ORF">E1B25_06515</name>
</gene>
<dbReference type="InterPro" id="IPR000835">
    <property type="entry name" value="HTH_MarR-typ"/>
</dbReference>
<dbReference type="GO" id="GO:0006950">
    <property type="term" value="P:response to stress"/>
    <property type="evidence" value="ECO:0007669"/>
    <property type="project" value="TreeGrafter"/>
</dbReference>
<dbReference type="AlphaFoldDB" id="A0A4R5EY02"/>
<dbReference type="EMBL" id="SMFP01000003">
    <property type="protein sequence ID" value="TDE39863.1"/>
    <property type="molecule type" value="Genomic_DNA"/>
</dbReference>
<dbReference type="PANTHER" id="PTHR33164">
    <property type="entry name" value="TRANSCRIPTIONAL REGULATOR, MARR FAMILY"/>
    <property type="match status" value="1"/>
</dbReference>
<evidence type="ECO:0000259" key="1">
    <source>
        <dbReference type="PROSITE" id="PS50995"/>
    </source>
</evidence>
<dbReference type="InterPro" id="IPR036390">
    <property type="entry name" value="WH_DNA-bd_sf"/>
</dbReference>
<dbReference type="PROSITE" id="PS50995">
    <property type="entry name" value="HTH_MARR_2"/>
    <property type="match status" value="1"/>
</dbReference>
<name>A0A4R5EY02_9RHOB</name>
<accession>A0A4R5EY02</accession>
<dbReference type="PANTHER" id="PTHR33164:SF57">
    <property type="entry name" value="MARR-FAMILY TRANSCRIPTIONAL REGULATOR"/>
    <property type="match status" value="1"/>
</dbReference>
<dbReference type="Gene3D" id="1.10.10.10">
    <property type="entry name" value="Winged helix-like DNA-binding domain superfamily/Winged helix DNA-binding domain"/>
    <property type="match status" value="1"/>
</dbReference>
<evidence type="ECO:0000313" key="3">
    <source>
        <dbReference type="Proteomes" id="UP000294662"/>
    </source>
</evidence>
<organism evidence="2 3">
    <name type="scientific">Antarcticimicrobium sediminis</name>
    <dbReference type="NCBI Taxonomy" id="2546227"/>
    <lineage>
        <taxon>Bacteria</taxon>
        <taxon>Pseudomonadati</taxon>
        <taxon>Pseudomonadota</taxon>
        <taxon>Alphaproteobacteria</taxon>
        <taxon>Rhodobacterales</taxon>
        <taxon>Paracoccaceae</taxon>
        <taxon>Antarcticimicrobium</taxon>
    </lineage>
</organism>
<evidence type="ECO:0000313" key="2">
    <source>
        <dbReference type="EMBL" id="TDE39863.1"/>
    </source>
</evidence>
<dbReference type="GO" id="GO:0003700">
    <property type="term" value="F:DNA-binding transcription factor activity"/>
    <property type="evidence" value="ECO:0007669"/>
    <property type="project" value="InterPro"/>
</dbReference>
<keyword evidence="3" id="KW-1185">Reference proteome</keyword>
<dbReference type="OrthoDB" id="7774677at2"/>
<comment type="caution">
    <text evidence="2">The sequence shown here is derived from an EMBL/GenBank/DDBJ whole genome shotgun (WGS) entry which is preliminary data.</text>
</comment>
<feature type="domain" description="HTH marR-type" evidence="1">
    <location>
        <begin position="1"/>
        <end position="142"/>
    </location>
</feature>
<dbReference type="SUPFAM" id="SSF46785">
    <property type="entry name" value="Winged helix' DNA-binding domain"/>
    <property type="match status" value="1"/>
</dbReference>
<dbReference type="InterPro" id="IPR039422">
    <property type="entry name" value="MarR/SlyA-like"/>
</dbReference>
<proteinExistence type="predicted"/>
<sequence>MMQQWRRRFRKRELGASALRDLQLADWLDLAHLDVLIAISAPANEFGDREGQETMVCTVAERLAIDPSRASRLVSDLISKKLARRTVSQQDARRTIVELSENGKAVVRAVRQYKFLLMGDFLTGWSKEERDRFLPLLDRFSSWTDEAPKMGTAQFSGEVAALVAGLPPLDTD</sequence>
<dbReference type="Proteomes" id="UP000294662">
    <property type="component" value="Unassembled WGS sequence"/>
</dbReference>